<dbReference type="AlphaFoldDB" id="A0A852UUI7"/>
<organism evidence="3 4">
    <name type="scientific">Streptosporangium sandarakinum</name>
    <dbReference type="NCBI Taxonomy" id="1260955"/>
    <lineage>
        <taxon>Bacteria</taxon>
        <taxon>Bacillati</taxon>
        <taxon>Actinomycetota</taxon>
        <taxon>Actinomycetes</taxon>
        <taxon>Streptosporangiales</taxon>
        <taxon>Streptosporangiaceae</taxon>
        <taxon>Streptosporangium</taxon>
    </lineage>
</organism>
<dbReference type="PANTHER" id="PTHR24094">
    <property type="entry name" value="SECRETED PROTEIN"/>
    <property type="match status" value="1"/>
</dbReference>
<evidence type="ECO:0000256" key="1">
    <source>
        <dbReference type="SAM" id="SignalP"/>
    </source>
</evidence>
<dbReference type="EMBL" id="JACCCO010000001">
    <property type="protein sequence ID" value="NYF39186.1"/>
    <property type="molecule type" value="Genomic_DNA"/>
</dbReference>
<feature type="signal peptide" evidence="1">
    <location>
        <begin position="1"/>
        <end position="20"/>
    </location>
</feature>
<gene>
    <name evidence="3" type="ORF">HDA43_001345</name>
</gene>
<reference evidence="3 4" key="1">
    <citation type="submission" date="2020-07" db="EMBL/GenBank/DDBJ databases">
        <title>Sequencing the genomes of 1000 actinobacteria strains.</title>
        <authorList>
            <person name="Klenk H.-P."/>
        </authorList>
    </citation>
    <scope>NUCLEOTIDE SEQUENCE [LARGE SCALE GENOMIC DNA]</scope>
    <source>
        <strain evidence="3 4">DSM 45763</strain>
    </source>
</reference>
<proteinExistence type="predicted"/>
<evidence type="ECO:0000313" key="3">
    <source>
        <dbReference type="EMBL" id="NYF39186.1"/>
    </source>
</evidence>
<comment type="caution">
    <text evidence="3">The sequence shown here is derived from an EMBL/GenBank/DDBJ whole genome shotgun (WGS) entry which is preliminary data.</text>
</comment>
<evidence type="ECO:0000313" key="4">
    <source>
        <dbReference type="Proteomes" id="UP000576393"/>
    </source>
</evidence>
<feature type="chain" id="PRO_5039387033" description="GmrSD restriction endonucleases C-terminal domain-containing protein" evidence="1">
    <location>
        <begin position="21"/>
        <end position="225"/>
    </location>
</feature>
<protein>
    <recommendedName>
        <fullName evidence="2">GmrSD restriction endonucleases C-terminal domain-containing protein</fullName>
    </recommendedName>
</protein>
<accession>A0A852UUI7</accession>
<sequence length="225" mass="24144">MMRSALGRSAVAAAMAFTLAGCGGLTGAAPGDGQGAAGGGSAAQALKDLDRLQVKGRAPLTGFDREEFGPAWSDVDHNGCDTRNDILKRDLKDERFKSGTHDCIVVSGVLDDPYSGKTINFERGQKTSSAVQIDHVVALADAWQKGARQWPESKRKELANDPLNLLAVDGPLNSQKGAGDAATWLPPRRAYRCPYVSRQIQVKVKYDLWVTAAEKDAMRTVLKSC</sequence>
<dbReference type="PANTHER" id="PTHR24094:SF15">
    <property type="entry name" value="AMP-DEPENDENT SYNTHETASE_LIGASE DOMAIN-CONTAINING PROTEIN-RELATED"/>
    <property type="match status" value="1"/>
</dbReference>
<keyword evidence="4" id="KW-1185">Reference proteome</keyword>
<evidence type="ECO:0000259" key="2">
    <source>
        <dbReference type="Pfam" id="PF07510"/>
    </source>
</evidence>
<dbReference type="PROSITE" id="PS51257">
    <property type="entry name" value="PROKAR_LIPOPROTEIN"/>
    <property type="match status" value="1"/>
</dbReference>
<dbReference type="RefSeq" id="WP_246423917.1">
    <property type="nucleotide sequence ID" value="NZ_JACCCO010000001.1"/>
</dbReference>
<feature type="domain" description="GmrSD restriction endonucleases C-terminal" evidence="2">
    <location>
        <begin position="81"/>
        <end position="220"/>
    </location>
</feature>
<dbReference type="InterPro" id="IPR011089">
    <property type="entry name" value="GmrSD_C"/>
</dbReference>
<dbReference type="Pfam" id="PF07510">
    <property type="entry name" value="GmrSD_C"/>
    <property type="match status" value="1"/>
</dbReference>
<dbReference type="Proteomes" id="UP000576393">
    <property type="component" value="Unassembled WGS sequence"/>
</dbReference>
<name>A0A852UUI7_9ACTN</name>
<keyword evidence="1" id="KW-0732">Signal</keyword>